<reference evidence="3" key="1">
    <citation type="submission" date="2021-01" db="EMBL/GenBank/DDBJ databases">
        <title>Whole genome shotgun sequence of Actinoplanes siamensis NBRC 109076.</title>
        <authorList>
            <person name="Komaki H."/>
            <person name="Tamura T."/>
        </authorList>
    </citation>
    <scope>NUCLEOTIDE SEQUENCE</scope>
    <source>
        <strain evidence="3">NBRC 109076</strain>
    </source>
</reference>
<dbReference type="Pfam" id="PF02604">
    <property type="entry name" value="PhdYeFM_antitox"/>
    <property type="match status" value="1"/>
</dbReference>
<comment type="similarity">
    <text evidence="1 2">Belongs to the phD/YefM antitoxin family.</text>
</comment>
<dbReference type="EMBL" id="BOMW01000066">
    <property type="protein sequence ID" value="GIF08644.1"/>
    <property type="molecule type" value="Genomic_DNA"/>
</dbReference>
<accession>A0A919NCF4</accession>
<keyword evidence="4" id="KW-1185">Reference proteome</keyword>
<comment type="function">
    <text evidence="2">Antitoxin component of a type II toxin-antitoxin (TA) system.</text>
</comment>
<dbReference type="NCBIfam" id="TIGR01552">
    <property type="entry name" value="phd_fam"/>
    <property type="match status" value="1"/>
</dbReference>
<dbReference type="Proteomes" id="UP000629619">
    <property type="component" value="Unassembled WGS sequence"/>
</dbReference>
<evidence type="ECO:0000256" key="1">
    <source>
        <dbReference type="ARBA" id="ARBA00009981"/>
    </source>
</evidence>
<comment type="caution">
    <text evidence="3">The sequence shown here is derived from an EMBL/GenBank/DDBJ whole genome shotgun (WGS) entry which is preliminary data.</text>
</comment>
<dbReference type="SUPFAM" id="SSF143120">
    <property type="entry name" value="YefM-like"/>
    <property type="match status" value="1"/>
</dbReference>
<sequence>MNRKYIGIKEARPLLGDLVTAVQQGADIVLTRNGKPAARLVRYQEAPMPTVDTLKAAAHDLARQIDDEAAAMARRERYEVQKSETNRRWVSGQAVAEAMRRLSNELRTVDPTVRLSEDTERALHNEDLPVYADTDRTWFDRWRIYATPLGDRLRHAAWHWVEGYWQVRDGRDAGEYLATASAALAATDGEWAAR</sequence>
<dbReference type="InterPro" id="IPR036165">
    <property type="entry name" value="YefM-like_sf"/>
</dbReference>
<gene>
    <name evidence="3" type="ORF">Asi03nite_61820</name>
</gene>
<evidence type="ECO:0000313" key="4">
    <source>
        <dbReference type="Proteomes" id="UP000629619"/>
    </source>
</evidence>
<dbReference type="AlphaFoldDB" id="A0A919NCF4"/>
<dbReference type="Gene3D" id="3.40.1620.10">
    <property type="entry name" value="YefM-like domain"/>
    <property type="match status" value="1"/>
</dbReference>
<protein>
    <recommendedName>
        <fullName evidence="2">Antitoxin</fullName>
    </recommendedName>
</protein>
<dbReference type="RefSeq" id="WP_203683994.1">
    <property type="nucleotide sequence ID" value="NZ_BOMW01000066.1"/>
</dbReference>
<name>A0A919NCF4_9ACTN</name>
<evidence type="ECO:0000313" key="3">
    <source>
        <dbReference type="EMBL" id="GIF08644.1"/>
    </source>
</evidence>
<evidence type="ECO:0000256" key="2">
    <source>
        <dbReference type="RuleBase" id="RU362080"/>
    </source>
</evidence>
<organism evidence="3 4">
    <name type="scientific">Actinoplanes siamensis</name>
    <dbReference type="NCBI Taxonomy" id="1223317"/>
    <lineage>
        <taxon>Bacteria</taxon>
        <taxon>Bacillati</taxon>
        <taxon>Actinomycetota</taxon>
        <taxon>Actinomycetes</taxon>
        <taxon>Micromonosporales</taxon>
        <taxon>Micromonosporaceae</taxon>
        <taxon>Actinoplanes</taxon>
    </lineage>
</organism>
<dbReference type="InterPro" id="IPR006442">
    <property type="entry name" value="Antitoxin_Phd/YefM"/>
</dbReference>
<proteinExistence type="inferred from homology"/>